<evidence type="ECO:0000256" key="1">
    <source>
        <dbReference type="ARBA" id="ARBA00004167"/>
    </source>
</evidence>
<evidence type="ECO:0000256" key="2">
    <source>
        <dbReference type="ARBA" id="ARBA00010617"/>
    </source>
</evidence>
<evidence type="ECO:0000256" key="11">
    <source>
        <dbReference type="PIRSR" id="PIRSR602401-1"/>
    </source>
</evidence>
<dbReference type="GO" id="GO:0008202">
    <property type="term" value="P:steroid metabolic process"/>
    <property type="evidence" value="ECO:0007669"/>
    <property type="project" value="UniProtKB-ARBA"/>
</dbReference>
<dbReference type="GO" id="GO:0004497">
    <property type="term" value="F:monooxygenase activity"/>
    <property type="evidence" value="ECO:0007669"/>
    <property type="project" value="UniProtKB-KW"/>
</dbReference>
<dbReference type="InterPro" id="IPR036396">
    <property type="entry name" value="Cyt_P450_sf"/>
</dbReference>
<evidence type="ECO:0000313" key="14">
    <source>
        <dbReference type="Proteomes" id="UP001418222"/>
    </source>
</evidence>
<keyword evidence="3 11" id="KW-0349">Heme</keyword>
<dbReference type="GO" id="GO:0016020">
    <property type="term" value="C:membrane"/>
    <property type="evidence" value="ECO:0007669"/>
    <property type="project" value="UniProtKB-SubCell"/>
</dbReference>
<comment type="similarity">
    <text evidence="2 12">Belongs to the cytochrome P450 family.</text>
</comment>
<evidence type="ECO:0000256" key="7">
    <source>
        <dbReference type="ARBA" id="ARBA00023002"/>
    </source>
</evidence>
<dbReference type="GO" id="GO:0005506">
    <property type="term" value="F:iron ion binding"/>
    <property type="evidence" value="ECO:0007669"/>
    <property type="project" value="InterPro"/>
</dbReference>
<dbReference type="GO" id="GO:0020037">
    <property type="term" value="F:heme binding"/>
    <property type="evidence" value="ECO:0007669"/>
    <property type="project" value="InterPro"/>
</dbReference>
<dbReference type="InterPro" id="IPR017972">
    <property type="entry name" value="Cyt_P450_CS"/>
</dbReference>
<dbReference type="Gene3D" id="1.10.630.10">
    <property type="entry name" value="Cytochrome P450"/>
    <property type="match status" value="1"/>
</dbReference>
<evidence type="ECO:0000256" key="12">
    <source>
        <dbReference type="RuleBase" id="RU000461"/>
    </source>
</evidence>
<evidence type="ECO:0000256" key="3">
    <source>
        <dbReference type="ARBA" id="ARBA00022617"/>
    </source>
</evidence>
<sequence>MDLDFCSTFVATVAVVVAASWAVWSAAQRWWFRPRQLERKLLAQGLRGNKYRFPNGDLGDVRNLVLEAQQKPMPLSHCILDRVVPHLKRALDLYGDKNKLPFFWFGPYPRVIIMDPEIVKDILSSKFGHFERLKSTPIGRLLFQGLATYDGEKWAKHRRIVNPAFQVEKLKMMIPAFSACCDELMKRWEGLAGEAGVCELNVFPEFQYLAGDVISRAAFGSSYKDGRRIFELQAEQTELVVQAALNLYIPGLRFIPTKKNRRRNEIYREVRALLRNIIEHREVAIRSGEASTDDLLGLLMESNRRHAQEHADHPHDVSLTTEDVIEECKLFYFAGQETTSVLLTWTMIVLAMHPNWQDQARQEVLQVFGQHKVTLEGLNRLKIVTMILYEVLRLYPPAAAIIRQTYKEMKLGEFSFPPGVQLVLPILLLHHSKEFWGDDAEEFNPERFAEGISKATKNRLIFFPFGWGPRICIGQSFALTEAKMTVSRILQRFSVELSPSYAHAPSNLPTLRPQHGAEVILRKLQE</sequence>
<keyword evidence="14" id="KW-1185">Reference proteome</keyword>
<dbReference type="PROSITE" id="PS00086">
    <property type="entry name" value="CYTOCHROME_P450"/>
    <property type="match status" value="1"/>
</dbReference>
<keyword evidence="9 12" id="KW-0503">Monooxygenase</keyword>
<dbReference type="AlphaFoldDB" id="A0AAP0BRT9"/>
<comment type="cofactor">
    <cofactor evidence="11">
        <name>heme</name>
        <dbReference type="ChEBI" id="CHEBI:30413"/>
    </cofactor>
</comment>
<organism evidence="13 14">
    <name type="scientific">Platanthera zijinensis</name>
    <dbReference type="NCBI Taxonomy" id="2320716"/>
    <lineage>
        <taxon>Eukaryota</taxon>
        <taxon>Viridiplantae</taxon>
        <taxon>Streptophyta</taxon>
        <taxon>Embryophyta</taxon>
        <taxon>Tracheophyta</taxon>
        <taxon>Spermatophyta</taxon>
        <taxon>Magnoliopsida</taxon>
        <taxon>Liliopsida</taxon>
        <taxon>Asparagales</taxon>
        <taxon>Orchidaceae</taxon>
        <taxon>Orchidoideae</taxon>
        <taxon>Orchideae</taxon>
        <taxon>Orchidinae</taxon>
        <taxon>Platanthera</taxon>
    </lineage>
</organism>
<dbReference type="InterPro" id="IPR001128">
    <property type="entry name" value="Cyt_P450"/>
</dbReference>
<keyword evidence="7 12" id="KW-0560">Oxidoreductase</keyword>
<dbReference type="PANTHER" id="PTHR24282:SF255">
    <property type="entry name" value="CYTOCHROME P450 72A11-RELATED"/>
    <property type="match status" value="1"/>
</dbReference>
<evidence type="ECO:0000313" key="13">
    <source>
        <dbReference type="EMBL" id="KAK8948502.1"/>
    </source>
</evidence>
<protein>
    <submittedName>
        <fullName evidence="13">Secologanin synthase</fullName>
    </submittedName>
</protein>
<keyword evidence="8 11" id="KW-0408">Iron</keyword>
<comment type="subcellular location">
    <subcellularLocation>
        <location evidence="1">Membrane</location>
        <topology evidence="1">Single-pass membrane protein</topology>
    </subcellularLocation>
</comment>
<accession>A0AAP0BRT9</accession>
<dbReference type="Proteomes" id="UP001418222">
    <property type="component" value="Unassembled WGS sequence"/>
</dbReference>
<dbReference type="PRINTS" id="PR00385">
    <property type="entry name" value="P450"/>
</dbReference>
<evidence type="ECO:0000256" key="9">
    <source>
        <dbReference type="ARBA" id="ARBA00023033"/>
    </source>
</evidence>
<feature type="binding site" description="axial binding residue" evidence="11">
    <location>
        <position position="472"/>
    </location>
    <ligand>
        <name>heme</name>
        <dbReference type="ChEBI" id="CHEBI:30413"/>
    </ligand>
    <ligandPart>
        <name>Fe</name>
        <dbReference type="ChEBI" id="CHEBI:18248"/>
    </ligandPart>
</feature>
<keyword evidence="6" id="KW-1133">Transmembrane helix</keyword>
<dbReference type="FunFam" id="1.10.630.10:FF:000029">
    <property type="entry name" value="Cytochrome P450 734A1"/>
    <property type="match status" value="1"/>
</dbReference>
<evidence type="ECO:0000256" key="5">
    <source>
        <dbReference type="ARBA" id="ARBA00022723"/>
    </source>
</evidence>
<dbReference type="PANTHER" id="PTHR24282">
    <property type="entry name" value="CYTOCHROME P450 FAMILY MEMBER"/>
    <property type="match status" value="1"/>
</dbReference>
<evidence type="ECO:0000256" key="8">
    <source>
        <dbReference type="ARBA" id="ARBA00023004"/>
    </source>
</evidence>
<keyword evidence="5 11" id="KW-0479">Metal-binding</keyword>
<keyword evidence="10" id="KW-0472">Membrane</keyword>
<evidence type="ECO:0000256" key="10">
    <source>
        <dbReference type="ARBA" id="ARBA00023136"/>
    </source>
</evidence>
<gene>
    <name evidence="13" type="primary">CYP72A1</name>
    <name evidence="13" type="ORF">KSP39_PZI005631</name>
</gene>
<reference evidence="13 14" key="1">
    <citation type="journal article" date="2022" name="Nat. Plants">
        <title>Genomes of leafy and leafless Platanthera orchids illuminate the evolution of mycoheterotrophy.</title>
        <authorList>
            <person name="Li M.H."/>
            <person name="Liu K.W."/>
            <person name="Li Z."/>
            <person name="Lu H.C."/>
            <person name="Ye Q.L."/>
            <person name="Zhang D."/>
            <person name="Wang J.Y."/>
            <person name="Li Y.F."/>
            <person name="Zhong Z.M."/>
            <person name="Liu X."/>
            <person name="Yu X."/>
            <person name="Liu D.K."/>
            <person name="Tu X.D."/>
            <person name="Liu B."/>
            <person name="Hao Y."/>
            <person name="Liao X.Y."/>
            <person name="Jiang Y.T."/>
            <person name="Sun W.H."/>
            <person name="Chen J."/>
            <person name="Chen Y.Q."/>
            <person name="Ai Y."/>
            <person name="Zhai J.W."/>
            <person name="Wu S.S."/>
            <person name="Zhou Z."/>
            <person name="Hsiao Y.Y."/>
            <person name="Wu W.L."/>
            <person name="Chen Y.Y."/>
            <person name="Lin Y.F."/>
            <person name="Hsu J.L."/>
            <person name="Li C.Y."/>
            <person name="Wang Z.W."/>
            <person name="Zhao X."/>
            <person name="Zhong W.Y."/>
            <person name="Ma X.K."/>
            <person name="Ma L."/>
            <person name="Huang J."/>
            <person name="Chen G.Z."/>
            <person name="Huang M.Z."/>
            <person name="Huang L."/>
            <person name="Peng D.H."/>
            <person name="Luo Y.B."/>
            <person name="Zou S.Q."/>
            <person name="Chen S.P."/>
            <person name="Lan S."/>
            <person name="Tsai W.C."/>
            <person name="Van de Peer Y."/>
            <person name="Liu Z.J."/>
        </authorList>
    </citation>
    <scope>NUCLEOTIDE SEQUENCE [LARGE SCALE GENOMIC DNA]</scope>
    <source>
        <strain evidence="13">Lor287</strain>
    </source>
</reference>
<comment type="caution">
    <text evidence="13">The sequence shown here is derived from an EMBL/GenBank/DDBJ whole genome shotgun (WGS) entry which is preliminary data.</text>
</comment>
<dbReference type="EMBL" id="JBBWWQ010000004">
    <property type="protein sequence ID" value="KAK8948502.1"/>
    <property type="molecule type" value="Genomic_DNA"/>
</dbReference>
<dbReference type="SUPFAM" id="SSF48264">
    <property type="entry name" value="Cytochrome P450"/>
    <property type="match status" value="1"/>
</dbReference>
<dbReference type="InterPro" id="IPR002401">
    <property type="entry name" value="Cyt_P450_E_grp-I"/>
</dbReference>
<proteinExistence type="inferred from homology"/>
<dbReference type="InterPro" id="IPR050665">
    <property type="entry name" value="Cytochrome_P450_Monooxygen"/>
</dbReference>
<dbReference type="Pfam" id="PF00067">
    <property type="entry name" value="p450"/>
    <property type="match status" value="1"/>
</dbReference>
<keyword evidence="4" id="KW-0812">Transmembrane</keyword>
<evidence type="ECO:0000256" key="6">
    <source>
        <dbReference type="ARBA" id="ARBA00022989"/>
    </source>
</evidence>
<dbReference type="GO" id="GO:0016705">
    <property type="term" value="F:oxidoreductase activity, acting on paired donors, with incorporation or reduction of molecular oxygen"/>
    <property type="evidence" value="ECO:0007669"/>
    <property type="project" value="InterPro"/>
</dbReference>
<name>A0AAP0BRT9_9ASPA</name>
<dbReference type="PRINTS" id="PR00463">
    <property type="entry name" value="EP450I"/>
</dbReference>
<evidence type="ECO:0000256" key="4">
    <source>
        <dbReference type="ARBA" id="ARBA00022692"/>
    </source>
</evidence>